<organism evidence="2 3">
    <name type="scientific">Pseudolycoriella hygida</name>
    <dbReference type="NCBI Taxonomy" id="35572"/>
    <lineage>
        <taxon>Eukaryota</taxon>
        <taxon>Metazoa</taxon>
        <taxon>Ecdysozoa</taxon>
        <taxon>Arthropoda</taxon>
        <taxon>Hexapoda</taxon>
        <taxon>Insecta</taxon>
        <taxon>Pterygota</taxon>
        <taxon>Neoptera</taxon>
        <taxon>Endopterygota</taxon>
        <taxon>Diptera</taxon>
        <taxon>Nematocera</taxon>
        <taxon>Sciaroidea</taxon>
        <taxon>Sciaridae</taxon>
        <taxon>Pseudolycoriella</taxon>
    </lineage>
</organism>
<keyword evidence="3" id="KW-1185">Reference proteome</keyword>
<dbReference type="Proteomes" id="UP001151699">
    <property type="component" value="Chromosome A"/>
</dbReference>
<keyword evidence="1" id="KW-0472">Membrane</keyword>
<proteinExistence type="predicted"/>
<comment type="caution">
    <text evidence="2">The sequence shown here is derived from an EMBL/GenBank/DDBJ whole genome shotgun (WGS) entry which is preliminary data.</text>
</comment>
<sequence length="326" mass="36934">MEERLTTIRAKKPWQFEATTVSQEFNPKDSNLAFVEYVFLFFKAMIVCGMHLIYTKNIIKIVNTVRLLYEKLSVQLVECRQFLQRNQLFALPLACEELKLHSGFIAKKPPRASTYFDVASRCKPSTASIVVLSFQIELFSIQLYEAEEFKLKQTFKISKELLATNVLKSRACIFCPLILFKMRLFGAKIDGTNILTYFMNFASTLGVSTWLEFSAIPSAIYVPGYGIRKALICSKVELMSFLIWCISGGRHKRADGKYRCTIFDAAVMVVESLRVQYNDSHFVSVAVVMGKDVGVHPDSSRLSLLTTAPSEAVQLFINSILTHPIV</sequence>
<dbReference type="AlphaFoldDB" id="A0A9Q0NG70"/>
<dbReference type="EMBL" id="WJQU01000001">
    <property type="protein sequence ID" value="KAJ6649649.1"/>
    <property type="molecule type" value="Genomic_DNA"/>
</dbReference>
<keyword evidence="1" id="KW-1133">Transmembrane helix</keyword>
<keyword evidence="1" id="KW-0812">Transmembrane</keyword>
<accession>A0A9Q0NG70</accession>
<gene>
    <name evidence="2" type="ORF">Bhyg_04887</name>
</gene>
<protein>
    <submittedName>
        <fullName evidence="2">Uncharacterized protein</fullName>
    </submittedName>
</protein>
<reference evidence="2" key="1">
    <citation type="submission" date="2022-07" db="EMBL/GenBank/DDBJ databases">
        <authorList>
            <person name="Trinca V."/>
            <person name="Uliana J.V.C."/>
            <person name="Torres T.T."/>
            <person name="Ward R.J."/>
            <person name="Monesi N."/>
        </authorList>
    </citation>
    <scope>NUCLEOTIDE SEQUENCE</scope>
    <source>
        <strain evidence="2">HSMRA1968</strain>
        <tissue evidence="2">Whole embryos</tissue>
    </source>
</reference>
<feature type="transmembrane region" description="Helical" evidence="1">
    <location>
        <begin position="34"/>
        <end position="54"/>
    </location>
</feature>
<evidence type="ECO:0000313" key="3">
    <source>
        <dbReference type="Proteomes" id="UP001151699"/>
    </source>
</evidence>
<name>A0A9Q0NG70_9DIPT</name>
<evidence type="ECO:0000256" key="1">
    <source>
        <dbReference type="SAM" id="Phobius"/>
    </source>
</evidence>
<evidence type="ECO:0000313" key="2">
    <source>
        <dbReference type="EMBL" id="KAJ6649649.1"/>
    </source>
</evidence>